<feature type="compositionally biased region" description="Basic and acidic residues" evidence="1">
    <location>
        <begin position="224"/>
        <end position="233"/>
    </location>
</feature>
<feature type="compositionally biased region" description="Low complexity" evidence="1">
    <location>
        <begin position="312"/>
        <end position="325"/>
    </location>
</feature>
<feature type="region of interest" description="Disordered" evidence="1">
    <location>
        <begin position="1151"/>
        <end position="1194"/>
    </location>
</feature>
<feature type="region of interest" description="Disordered" evidence="1">
    <location>
        <begin position="21"/>
        <end position="60"/>
    </location>
</feature>
<accession>A0ABI7WHW5</accession>
<proteinExistence type="predicted"/>
<reference evidence="2 3" key="1">
    <citation type="submission" date="2021-02" db="EMBL/GenBank/DDBJ databases">
        <title>Safari Cat Assemblies.</title>
        <authorList>
            <person name="Bredemeyer K.R."/>
            <person name="Murphy W.J."/>
        </authorList>
    </citation>
    <scope>NUCLEOTIDE SEQUENCE [LARGE SCALE GENOMIC DNA]</scope>
</reference>
<feature type="compositionally biased region" description="Basic and acidic residues" evidence="1">
    <location>
        <begin position="974"/>
        <end position="984"/>
    </location>
</feature>
<evidence type="ECO:0000256" key="1">
    <source>
        <dbReference type="SAM" id="MobiDB-lite"/>
    </source>
</evidence>
<feature type="region of interest" description="Disordered" evidence="1">
    <location>
        <begin position="1267"/>
        <end position="1287"/>
    </location>
</feature>
<feature type="region of interest" description="Disordered" evidence="1">
    <location>
        <begin position="722"/>
        <end position="761"/>
    </location>
</feature>
<evidence type="ECO:0000313" key="2">
    <source>
        <dbReference type="Ensembl" id="ENSFCTP00005009681.1"/>
    </source>
</evidence>
<evidence type="ECO:0000313" key="3">
    <source>
        <dbReference type="Proteomes" id="UP000823872"/>
    </source>
</evidence>
<organism evidence="2 3">
    <name type="scientific">Felis catus</name>
    <name type="common">Cat</name>
    <name type="synonym">Felis silvestris catus</name>
    <dbReference type="NCBI Taxonomy" id="9685"/>
    <lineage>
        <taxon>Eukaryota</taxon>
        <taxon>Metazoa</taxon>
        <taxon>Chordata</taxon>
        <taxon>Craniata</taxon>
        <taxon>Vertebrata</taxon>
        <taxon>Euteleostomi</taxon>
        <taxon>Mammalia</taxon>
        <taxon>Eutheria</taxon>
        <taxon>Laurasiatheria</taxon>
        <taxon>Carnivora</taxon>
        <taxon>Feliformia</taxon>
        <taxon>Felidae</taxon>
        <taxon>Felinae</taxon>
        <taxon>Felis</taxon>
    </lineage>
</organism>
<evidence type="ECO:0008006" key="4">
    <source>
        <dbReference type="Google" id="ProtNLM"/>
    </source>
</evidence>
<protein>
    <recommendedName>
        <fullName evidence="4">Nuclear pore-associated protein 1-like</fullName>
    </recommendedName>
</protein>
<reference evidence="2" key="3">
    <citation type="submission" date="2025-09" db="UniProtKB">
        <authorList>
            <consortium name="Ensembl"/>
        </authorList>
    </citation>
    <scope>IDENTIFICATION</scope>
    <source>
        <strain evidence="2">breed Abyssinian</strain>
    </source>
</reference>
<feature type="region of interest" description="Disordered" evidence="1">
    <location>
        <begin position="1306"/>
        <end position="1341"/>
    </location>
</feature>
<dbReference type="Proteomes" id="UP000823872">
    <property type="component" value="Chromosome D4"/>
</dbReference>
<feature type="region of interest" description="Disordered" evidence="1">
    <location>
        <begin position="1025"/>
        <end position="1053"/>
    </location>
</feature>
<reference evidence="2" key="2">
    <citation type="submission" date="2025-08" db="UniProtKB">
        <authorList>
            <consortium name="Ensembl"/>
        </authorList>
    </citation>
    <scope>IDENTIFICATION</scope>
    <source>
        <strain evidence="2">breed Abyssinian</strain>
    </source>
</reference>
<dbReference type="GeneTree" id="ENSGT00940000164433"/>
<feature type="compositionally biased region" description="Polar residues" evidence="1">
    <location>
        <begin position="723"/>
        <end position="753"/>
    </location>
</feature>
<feature type="compositionally biased region" description="Basic and acidic residues" evidence="1">
    <location>
        <begin position="1038"/>
        <end position="1050"/>
    </location>
</feature>
<keyword evidence="3" id="KW-1185">Reference proteome</keyword>
<feature type="compositionally biased region" description="Polar residues" evidence="1">
    <location>
        <begin position="1321"/>
        <end position="1334"/>
    </location>
</feature>
<feature type="region of interest" description="Disordered" evidence="1">
    <location>
        <begin position="932"/>
        <end position="1012"/>
    </location>
</feature>
<dbReference type="Ensembl" id="ENSFCTT00005014507.1">
    <property type="protein sequence ID" value="ENSFCTP00005009681.1"/>
    <property type="gene ID" value="ENSFCTG00005005262.1"/>
</dbReference>
<feature type="region of interest" description="Disordered" evidence="1">
    <location>
        <begin position="1073"/>
        <end position="1117"/>
    </location>
</feature>
<feature type="compositionally biased region" description="Low complexity" evidence="1">
    <location>
        <begin position="1277"/>
        <end position="1287"/>
    </location>
</feature>
<feature type="region of interest" description="Disordered" evidence="1">
    <location>
        <begin position="178"/>
        <end position="362"/>
    </location>
</feature>
<feature type="compositionally biased region" description="Polar residues" evidence="1">
    <location>
        <begin position="1084"/>
        <end position="1100"/>
    </location>
</feature>
<feature type="region of interest" description="Disordered" evidence="1">
    <location>
        <begin position="1365"/>
        <end position="1421"/>
    </location>
</feature>
<name>A0ABI7WHW5_FELCA</name>
<sequence length="1421" mass="146829">MGNLLCKFRFPHRPLRRLRRSRPLPGDVWPLHPPSRDAVPPPGRDHPAAPSLALGPGRRLFHRNPRPLPASLYVQPKRRYPIPQASGGTPLGIPPLVNWSHSPKKPVLSARNSMMFGHSRAKRIPPLGRRFTLPRSLSEKVEEAVEPVPSRHLPLLCPFGVEEKVQEDPRKKMEDLVETKGQSGGNRVPHHIGGIPLKSSPLETGGLLTSSQRSRAPLDLRPNPPEDRLRENTQKSLMHCRPVGRAVTSPRGPAGNVVPDTDTAALSDPPPRCPLLQETSTKEASGESHQPVGDTSYLSRKEIQANEPPGISSRSSFSPVAASSRPCKRKTSTSHSRPPPPPQWWGQGELPPLPRFPCGATDKNLDTLKNTKCQRSKTLGDKREIKGDCSDAQSATSLCLLASETANSLLLASHTLQVPIPTDDLGDQSAKPPTASVPPSLIANLVQETAQMVSKSSPAVPAGVVPHLSSNLICGIPVKKEGPLQPVTAVTCLISDITTLANTSTPSLQPPSCIAESPVPLCVHAPPPILPAPLPNPSTQSPVSVVQPIISKTAASTIAANASTSTSRLTSGPGVINMDTTPFSKAVFFRSPQEPGMGCPSFPQGRCSLKQRGPAESPVFTSPPGDPKTALLASVAVSRSLSLVDSGVTSTPVGKPSATCNSACNSEAMDTPSPSQASIFCSSPESRDNHFPLNMVLSGSANTPPRGSTVVAHDSIHLPEKSSIGQTSVSNHSDPGITSQPSTGHHNGQQPDNSHLLGTPVASTQAMGPTALVAQPPRDNAVKAGLAGSASITTLTIQPASSDKPGILPIGVSTTTGFGVATRMPSTGDDGSPLADSTSGRRVFSGRAAPMGSGVYIPGPAHSQASGAFHLGARLNGVPRTISAPTLGQTTRNRCGDGMAAAVGGTNTVPVFGQNASSTLNPGTWGPPIQNPGSGAVGQGCTVPTGGDSPVPTTHKCPGGSSRQGKLPSCRGDATVEKRTKSRDQAASPLNLSSRGPAIKTPGDGVVGEGRPVLSRGISSIAVSLKGTQTQSGQRKLVPRDRATRTDKKRGSGHVPACLNLIIRGRSIQNPGDVVGEGHAVPAGTSSRVPVSPKGTQTPSARRRAAPRHQATITETKHGSGHVPVCFLNLIGRGRSVQNPGDGVVGEGHAVPTGTSARVPVSPKGTQTPSAQRKLAPRHRATSTDSKCGSGHVPASLNLSVRGRAVQNPGDGVVGEGHAVPAGGSSLVIVGQKCTRKPCTQELNASCGRATTKQKTRVSRGVRVYPLQSPSHLPGHTASAAVASGSTSSTLGTTCSSTILPHKCGPPAQHADGMHGGDNVIPTNVEPSSSSPQNDCGRPNANAASAIADADSITSMMAGLYVSTTKKDTGSPLTPNTGGALGNSSTPATTRYTYGPSATQSTSAPHKHSAGGALGDSTRKC</sequence>
<feature type="compositionally biased region" description="Polar residues" evidence="1">
    <location>
        <begin position="1371"/>
        <end position="1404"/>
    </location>
</feature>
<feature type="compositionally biased region" description="Polar residues" evidence="1">
    <location>
        <begin position="1025"/>
        <end position="1034"/>
    </location>
</feature>